<dbReference type="Pfam" id="PF01928">
    <property type="entry name" value="CYTH"/>
    <property type="match status" value="1"/>
</dbReference>
<dbReference type="AlphaFoldDB" id="A0A1M4V1N4"/>
<evidence type="ECO:0000259" key="2">
    <source>
        <dbReference type="PROSITE" id="PS51707"/>
    </source>
</evidence>
<dbReference type="EMBL" id="FQTY01000004">
    <property type="protein sequence ID" value="SHE62810.1"/>
    <property type="molecule type" value="Genomic_DNA"/>
</dbReference>
<gene>
    <name evidence="3" type="ORF">SAMN02745784_01300</name>
</gene>
<dbReference type="Proteomes" id="UP000184114">
    <property type="component" value="Unassembled WGS sequence"/>
</dbReference>
<feature type="coiled-coil region" evidence="1">
    <location>
        <begin position="6"/>
        <end position="33"/>
    </location>
</feature>
<organism evidence="3 4">
    <name type="scientific">Tissierella praeacuta DSM 18095</name>
    <dbReference type="NCBI Taxonomy" id="1123404"/>
    <lineage>
        <taxon>Bacteria</taxon>
        <taxon>Bacillati</taxon>
        <taxon>Bacillota</taxon>
        <taxon>Tissierellia</taxon>
        <taxon>Tissierellales</taxon>
        <taxon>Tissierellaceae</taxon>
        <taxon>Tissierella</taxon>
    </lineage>
</organism>
<evidence type="ECO:0000313" key="3">
    <source>
        <dbReference type="EMBL" id="SHE62810.1"/>
    </source>
</evidence>
<dbReference type="SUPFAM" id="SSF55154">
    <property type="entry name" value="CYTH-like phosphatases"/>
    <property type="match status" value="1"/>
</dbReference>
<proteinExistence type="predicted"/>
<evidence type="ECO:0000256" key="1">
    <source>
        <dbReference type="SAM" id="Coils"/>
    </source>
</evidence>
<keyword evidence="4" id="KW-1185">Reference proteome</keyword>
<dbReference type="GeneID" id="90995666"/>
<dbReference type="InterPro" id="IPR008173">
    <property type="entry name" value="Adenylyl_cyclase_CyaB"/>
</dbReference>
<dbReference type="InterPro" id="IPR023577">
    <property type="entry name" value="CYTH_domain"/>
</dbReference>
<protein>
    <submittedName>
        <fullName evidence="3">Adenylate cyclase, class 2</fullName>
    </submittedName>
</protein>
<dbReference type="RefSeq" id="WP_234949999.1">
    <property type="nucleotide sequence ID" value="NZ_FQTY01000004.1"/>
</dbReference>
<dbReference type="PROSITE" id="PS51707">
    <property type="entry name" value="CYTH"/>
    <property type="match status" value="1"/>
</dbReference>
<accession>A0A1M4V1N4</accession>
<evidence type="ECO:0000313" key="4">
    <source>
        <dbReference type="Proteomes" id="UP000184114"/>
    </source>
</evidence>
<reference evidence="4" key="1">
    <citation type="submission" date="2016-11" db="EMBL/GenBank/DDBJ databases">
        <authorList>
            <person name="Varghese N."/>
            <person name="Submissions S."/>
        </authorList>
    </citation>
    <scope>NUCLEOTIDE SEQUENCE [LARGE SCALE GENOMIC DNA]</scope>
    <source>
        <strain evidence="4">DSM 18095</strain>
    </source>
</reference>
<feature type="domain" description="CYTH" evidence="2">
    <location>
        <begin position="1"/>
        <end position="176"/>
    </location>
</feature>
<dbReference type="CDD" id="cd07890">
    <property type="entry name" value="CYTH-like_AC_IV-like"/>
    <property type="match status" value="1"/>
</dbReference>
<sequence>MKELEVKVLNVNLDEMESKLRSLGATLIEKELQVNTLIDSKENFIQNGLDSYLRIREARSILNNNIKFTLTMKKNINREGIRENIEINTDISDKNAMLEVLKSLGYYVIQEGFKERTSYVLNNIRFDLDKWDDSTYPEPYMEIEVNDEDELEGIIELLDIPKENISTKSIVELRKEKNLL</sequence>
<name>A0A1M4V1N4_9FIRM</name>
<keyword evidence="1" id="KW-0175">Coiled coil</keyword>
<dbReference type="PANTHER" id="PTHR21028">
    <property type="entry name" value="SI:CH211-156B7.4"/>
    <property type="match status" value="1"/>
</dbReference>
<dbReference type="STRING" id="1123404.SAMN02745784_01300"/>
<dbReference type="PANTHER" id="PTHR21028:SF2">
    <property type="entry name" value="CYTH DOMAIN-CONTAINING PROTEIN"/>
    <property type="match status" value="1"/>
</dbReference>
<dbReference type="InterPro" id="IPR033469">
    <property type="entry name" value="CYTH-like_dom_sf"/>
</dbReference>
<dbReference type="Gene3D" id="2.40.320.10">
    <property type="entry name" value="Hypothetical Protein Pfu-838710-001"/>
    <property type="match status" value="1"/>
</dbReference>